<accession>A0A0P1LEZ6</accession>
<evidence type="ECO:0000256" key="3">
    <source>
        <dbReference type="ARBA" id="ARBA00023237"/>
    </source>
</evidence>
<sequence>MLKSSKFILFLILPAILFVWGCSSSKEVANLSAEDRFEIGKEKFDKKKYLDAVEDFKYILIQYPGSAVADDAQFYLAESYYNKGEYLLAASEYENLIRGYPSSEYVPMSRYKLGLCYYNLSPKSQLDQTYTYKAIDALQGFIEYHPTSAFVQDAEQKIHELINKLAKRDYETAVFYMRREFYRAATIYFDAIIERYPDSDYLEKAYAGKIECLLKRGNYNEVIRVVEEFERKFPSSELLEKVKRMKDEAKSRVQTELRTGR</sequence>
<dbReference type="AlphaFoldDB" id="A0A0P1P5U8"/>
<dbReference type="Pfam" id="PF13525">
    <property type="entry name" value="YfiO"/>
    <property type="match status" value="1"/>
</dbReference>
<accession>A0A0P1M5J5</accession>
<dbReference type="RefSeq" id="WP_047135006.1">
    <property type="nucleotide sequence ID" value="NZ_CZVL01000012.1"/>
</dbReference>
<accession>A0A0P1LNH2</accession>
<dbReference type="Proteomes" id="UP000182011">
    <property type="component" value="Unassembled WGS sequence"/>
</dbReference>
<dbReference type="Gene3D" id="1.25.40.10">
    <property type="entry name" value="Tetratricopeptide repeat domain"/>
    <property type="match status" value="1"/>
</dbReference>
<accession>A0A0P1P5U8</accession>
<accession>A0A0N7MZL2</accession>
<name>A0A0P1P5U8_9BACT</name>
<evidence type="ECO:0000313" key="5">
    <source>
        <dbReference type="EMBL" id="CUU06741.1"/>
    </source>
</evidence>
<dbReference type="PANTHER" id="PTHR37423:SF6">
    <property type="entry name" value="CELL DIVISION COORDINATOR CPOB"/>
    <property type="match status" value="1"/>
</dbReference>
<evidence type="ECO:0000313" key="6">
    <source>
        <dbReference type="Proteomes" id="UP000182011"/>
    </source>
</evidence>
<gene>
    <name evidence="5" type="ORF">JGI4_01598</name>
</gene>
<dbReference type="NCBIfam" id="TIGR03302">
    <property type="entry name" value="OM_YfiO"/>
    <property type="match status" value="1"/>
</dbReference>
<dbReference type="InterPro" id="IPR011990">
    <property type="entry name" value="TPR-like_helical_dom_sf"/>
</dbReference>
<reference evidence="5 6" key="1">
    <citation type="submission" date="2015-11" db="EMBL/GenBank/DDBJ databases">
        <authorList>
            <person name="Zhang Y."/>
            <person name="Guo Z."/>
        </authorList>
    </citation>
    <scope>NUCLEOTIDE SEQUENCE [LARGE SCALE GENOMIC DNA]</scope>
    <source>
        <strain evidence="5">JGI-4</strain>
    </source>
</reference>
<accession>A0A0S4N6V7</accession>
<proteinExistence type="predicted"/>
<keyword evidence="2" id="KW-0472">Membrane</keyword>
<dbReference type="SUPFAM" id="SSF48452">
    <property type="entry name" value="TPR-like"/>
    <property type="match status" value="1"/>
</dbReference>
<accession>A0A0P1LVX0</accession>
<evidence type="ECO:0000256" key="1">
    <source>
        <dbReference type="ARBA" id="ARBA00022729"/>
    </source>
</evidence>
<dbReference type="InterPro" id="IPR017689">
    <property type="entry name" value="BamD"/>
</dbReference>
<keyword evidence="3" id="KW-0998">Cell outer membrane</keyword>
<dbReference type="OrthoDB" id="9770761at2"/>
<accession>A0A0P1L8N8</accession>
<accession>A0A0P1P101</accession>
<dbReference type="InterPro" id="IPR039565">
    <property type="entry name" value="BamD-like"/>
</dbReference>
<dbReference type="EMBL" id="FAOP01000006">
    <property type="protein sequence ID" value="CUU06741.1"/>
    <property type="molecule type" value="Genomic_DNA"/>
</dbReference>
<evidence type="ECO:0000259" key="4">
    <source>
        <dbReference type="Pfam" id="PF13525"/>
    </source>
</evidence>
<keyword evidence="1" id="KW-0732">Signal</keyword>
<organism evidence="5 6">
    <name type="scientific">Candidatus Kryptonium thompsonii</name>
    <dbReference type="NCBI Taxonomy" id="1633631"/>
    <lineage>
        <taxon>Bacteria</taxon>
        <taxon>Pseudomonadati</taxon>
        <taxon>Candidatus Kryptoniota</taxon>
        <taxon>Candidatus Kryptonium</taxon>
    </lineage>
</organism>
<dbReference type="STRING" id="1633631.GCA_001442925_01593"/>
<feature type="domain" description="Outer membrane lipoprotein BamD-like" evidence="4">
    <location>
        <begin position="33"/>
        <end position="210"/>
    </location>
</feature>
<evidence type="ECO:0000256" key="2">
    <source>
        <dbReference type="ARBA" id="ARBA00023136"/>
    </source>
</evidence>
<dbReference type="PANTHER" id="PTHR37423">
    <property type="entry name" value="SOLUBLE LYTIC MUREIN TRANSGLYCOSYLASE-RELATED"/>
    <property type="match status" value="1"/>
</dbReference>
<protein>
    <submittedName>
        <fullName evidence="5">Beta-barrel assembly machine subunit BamD</fullName>
    </submittedName>
</protein>